<gene>
    <name evidence="1" type="ORF">KIW84_015252</name>
</gene>
<keyword evidence="2" id="KW-1185">Reference proteome</keyword>
<dbReference type="EMBL" id="JAMSHJ010000001">
    <property type="protein sequence ID" value="KAI5447729.1"/>
    <property type="molecule type" value="Genomic_DNA"/>
</dbReference>
<accession>A0A9D5BQ40</accession>
<reference evidence="1 2" key="1">
    <citation type="journal article" date="2022" name="Nat. Genet.">
        <title>Improved pea reference genome and pan-genome highlight genomic features and evolutionary characteristics.</title>
        <authorList>
            <person name="Yang T."/>
            <person name="Liu R."/>
            <person name="Luo Y."/>
            <person name="Hu S."/>
            <person name="Wang D."/>
            <person name="Wang C."/>
            <person name="Pandey M.K."/>
            <person name="Ge S."/>
            <person name="Xu Q."/>
            <person name="Li N."/>
            <person name="Li G."/>
            <person name="Huang Y."/>
            <person name="Saxena R.K."/>
            <person name="Ji Y."/>
            <person name="Li M."/>
            <person name="Yan X."/>
            <person name="He Y."/>
            <person name="Liu Y."/>
            <person name="Wang X."/>
            <person name="Xiang C."/>
            <person name="Varshney R.K."/>
            <person name="Ding H."/>
            <person name="Gao S."/>
            <person name="Zong X."/>
        </authorList>
    </citation>
    <scope>NUCLEOTIDE SEQUENCE [LARGE SCALE GENOMIC DNA]</scope>
    <source>
        <strain evidence="1 2">cv. Zhongwan 6</strain>
    </source>
</reference>
<proteinExistence type="predicted"/>
<name>A0A9D5BQ40_PEA</name>
<evidence type="ECO:0000313" key="2">
    <source>
        <dbReference type="Proteomes" id="UP001058974"/>
    </source>
</evidence>
<evidence type="ECO:0000313" key="1">
    <source>
        <dbReference type="EMBL" id="KAI5447729.1"/>
    </source>
</evidence>
<dbReference type="Proteomes" id="UP001058974">
    <property type="component" value="Chromosome 1"/>
</dbReference>
<protein>
    <submittedName>
        <fullName evidence="1">Uncharacterized protein</fullName>
    </submittedName>
</protein>
<sequence>MDISPSYSCLLGRPWIHNAGAVSSTLHQKIKFPVNGRIITVCGEEDILVSNLSTFKYVEVEGEFHETLCQAFEAVQIKDATPVEEVKAGASISSFKQAQALVDSSVAPGWGRLLELQMKEDNAGIIQYGQVSAVNDEDGDSDCDIDNWVRPRIPGEVINNWSSEEIVQVTFLEECTSPDPIDNGSAMARFDFENPIFQDEEEGDEDCELPEELTRLLKQEERVIQPYKKSVEVINLGAEDAKREIKIGAALEDNVKKWLIELLQEYVDIFAWSYQDMPGLDTDIVVHRSSRSSEEQDQRWMSR</sequence>
<dbReference type="AlphaFoldDB" id="A0A9D5BQ40"/>
<dbReference type="Gramene" id="Psat01G0525200-T1">
    <property type="protein sequence ID" value="KAI5447729.1"/>
    <property type="gene ID" value="KIW84_015252"/>
</dbReference>
<comment type="caution">
    <text evidence="1">The sequence shown here is derived from an EMBL/GenBank/DDBJ whole genome shotgun (WGS) entry which is preliminary data.</text>
</comment>
<organism evidence="1 2">
    <name type="scientific">Pisum sativum</name>
    <name type="common">Garden pea</name>
    <name type="synonym">Lathyrus oleraceus</name>
    <dbReference type="NCBI Taxonomy" id="3888"/>
    <lineage>
        <taxon>Eukaryota</taxon>
        <taxon>Viridiplantae</taxon>
        <taxon>Streptophyta</taxon>
        <taxon>Embryophyta</taxon>
        <taxon>Tracheophyta</taxon>
        <taxon>Spermatophyta</taxon>
        <taxon>Magnoliopsida</taxon>
        <taxon>eudicotyledons</taxon>
        <taxon>Gunneridae</taxon>
        <taxon>Pentapetalae</taxon>
        <taxon>rosids</taxon>
        <taxon>fabids</taxon>
        <taxon>Fabales</taxon>
        <taxon>Fabaceae</taxon>
        <taxon>Papilionoideae</taxon>
        <taxon>50 kb inversion clade</taxon>
        <taxon>NPAAA clade</taxon>
        <taxon>Hologalegina</taxon>
        <taxon>IRL clade</taxon>
        <taxon>Fabeae</taxon>
        <taxon>Lathyrus</taxon>
    </lineage>
</organism>